<feature type="domain" description="Methyltransferase type 11" evidence="2">
    <location>
        <begin position="240"/>
        <end position="343"/>
    </location>
</feature>
<feature type="signal peptide" evidence="1">
    <location>
        <begin position="1"/>
        <end position="16"/>
    </location>
</feature>
<dbReference type="GO" id="GO:0008757">
    <property type="term" value="F:S-adenosylmethionine-dependent methyltransferase activity"/>
    <property type="evidence" value="ECO:0007669"/>
    <property type="project" value="InterPro"/>
</dbReference>
<sequence length="412" mass="44780">MKTSGLFLACSITVSALPGSAFVFPTKQHPNRWTSSKTISSALYTSASTVFNTTATIEGNKLAIEKKKLLALLKSTEPFEDAVLADPITKESITITAKPVTFLGGESSSNNRRRIKYFIESASNKFQGTSDTFIDLLEPIKPEELTSAPDSTSSDALARNLIPFIPPPLRSAFATAGFPMGEDYVPMRDLFTSPVVSAAYERGWRQGFAQAGFPGADDEAQLAMDYFAPVMAMSDTKTLVDMSCATGLFTRRFAKSGKYARVLGCDYSASMLNEAHTRIQANPRLNGNRNTQLDLIRLDVGQIPMKNASVDCLHAGAAMHCWPDLPAAAAEIYRVLKPGGRYFATTFLSSYFGTLQQAEGGANGPSRQAFQYFESVEQLKSLLVDGGFAREMVSIEVLSPACVVIRCEKTKK</sequence>
<reference evidence="3" key="1">
    <citation type="submission" date="2022-02" db="EMBL/GenBank/DDBJ databases">
        <authorList>
            <person name="Giguere J D."/>
        </authorList>
    </citation>
    <scope>NUCLEOTIDE SEQUENCE</scope>
    <source>
        <strain evidence="3">CCAP 1055/1</strain>
    </source>
</reference>
<dbReference type="InterPro" id="IPR013216">
    <property type="entry name" value="Methyltransf_11"/>
</dbReference>
<dbReference type="CDD" id="cd02440">
    <property type="entry name" value="AdoMet_MTases"/>
    <property type="match status" value="1"/>
</dbReference>
<proteinExistence type="predicted"/>
<feature type="chain" id="PRO_5035452196" description="Methyltransferase type 11 domain-containing protein" evidence="1">
    <location>
        <begin position="17"/>
        <end position="412"/>
    </location>
</feature>
<dbReference type="PANTHER" id="PTHR43591">
    <property type="entry name" value="METHYLTRANSFERASE"/>
    <property type="match status" value="1"/>
</dbReference>
<name>A0A8J9SPL4_PHATR</name>
<keyword evidence="1" id="KW-0732">Signal</keyword>
<dbReference type="InterPro" id="IPR029063">
    <property type="entry name" value="SAM-dependent_MTases_sf"/>
</dbReference>
<dbReference type="Proteomes" id="UP000836788">
    <property type="component" value="Chromosome 10"/>
</dbReference>
<evidence type="ECO:0000313" key="3">
    <source>
        <dbReference type="EMBL" id="CAG9278572.1"/>
    </source>
</evidence>
<evidence type="ECO:0000259" key="2">
    <source>
        <dbReference type="Pfam" id="PF08241"/>
    </source>
</evidence>
<accession>A0A8J9SPL4</accession>
<evidence type="ECO:0000256" key="1">
    <source>
        <dbReference type="SAM" id="SignalP"/>
    </source>
</evidence>
<dbReference type="Pfam" id="PF08241">
    <property type="entry name" value="Methyltransf_11"/>
    <property type="match status" value="1"/>
</dbReference>
<organism evidence="3">
    <name type="scientific">Phaeodactylum tricornutum</name>
    <name type="common">Diatom</name>
    <dbReference type="NCBI Taxonomy" id="2850"/>
    <lineage>
        <taxon>Eukaryota</taxon>
        <taxon>Sar</taxon>
        <taxon>Stramenopiles</taxon>
        <taxon>Ochrophyta</taxon>
        <taxon>Bacillariophyta</taxon>
        <taxon>Bacillariophyceae</taxon>
        <taxon>Bacillariophycidae</taxon>
        <taxon>Naviculales</taxon>
        <taxon>Phaeodactylaceae</taxon>
        <taxon>Phaeodactylum</taxon>
    </lineage>
</organism>
<dbReference type="EMBL" id="OU594951">
    <property type="protein sequence ID" value="CAG9278572.1"/>
    <property type="molecule type" value="Genomic_DNA"/>
</dbReference>
<dbReference type="SUPFAM" id="SSF53335">
    <property type="entry name" value="S-adenosyl-L-methionine-dependent methyltransferases"/>
    <property type="match status" value="1"/>
</dbReference>
<gene>
    <name evidence="3" type="ORF">PTTT1_LOCUS7345</name>
</gene>
<dbReference type="AlphaFoldDB" id="A0A8J9SPL4"/>
<dbReference type="PANTHER" id="PTHR43591:SF99">
    <property type="entry name" value="OS06G0646000 PROTEIN"/>
    <property type="match status" value="1"/>
</dbReference>
<protein>
    <recommendedName>
        <fullName evidence="2">Methyltransferase type 11 domain-containing protein</fullName>
    </recommendedName>
</protein>
<dbReference type="Gene3D" id="3.40.50.150">
    <property type="entry name" value="Vaccinia Virus protein VP39"/>
    <property type="match status" value="1"/>
</dbReference>